<evidence type="ECO:0000256" key="1">
    <source>
        <dbReference type="SAM" id="Phobius"/>
    </source>
</evidence>
<reference evidence="2" key="1">
    <citation type="submission" date="2020-01" db="EMBL/GenBank/DDBJ databases">
        <authorList>
            <person name="Feng Z.H.Z."/>
        </authorList>
    </citation>
    <scope>NUCLEOTIDE SEQUENCE</scope>
    <source>
        <strain evidence="2">CBS107.38</strain>
    </source>
</reference>
<dbReference type="RefSeq" id="XP_038787984.1">
    <property type="nucleotide sequence ID" value="XM_038929712.1"/>
</dbReference>
<keyword evidence="1" id="KW-1133">Transmembrane helix</keyword>
<evidence type="ECO:0000313" key="2">
    <source>
        <dbReference type="EMBL" id="KAF7677806.1"/>
    </source>
</evidence>
<reference evidence="2" key="2">
    <citation type="submission" date="2020-08" db="EMBL/GenBank/DDBJ databases">
        <title>Draft Genome Sequence of Cumin Blight Pathogen Alternaria burnsii.</title>
        <authorList>
            <person name="Feng Z."/>
        </authorList>
    </citation>
    <scope>NUCLEOTIDE SEQUENCE</scope>
    <source>
        <strain evidence="2">CBS107.38</strain>
    </source>
</reference>
<keyword evidence="3" id="KW-1185">Reference proteome</keyword>
<sequence length="304" mass="34843">MEPDQWNYVRKEAAEELFAGRRQRLLMDLVLKSKDPAFITELANAWNYAEYRYWYSILPLVPPMTFMLVFGLAQMILFCWELGDYKAIEVDTSIVFGRIIPLILLALPFLAAAEIYQESRSASPPSTKSFTSNTVMISEPSSAVSPMRVDRMPTLRVTSSADVNDPRNVKRYFYREVEEVKMQHTNTKTDQEMRVILIRKEQLLKDIKTCLEAENKMKGKGVPLKIASLLYKRVTFLAAAAILLNLPHRLFIDGIIGGALLLMQLGSQLYVWISTLWGTEVKGYVRLLAKFDENKQGRLRAQLH</sequence>
<gene>
    <name evidence="2" type="ORF">GT037_004665</name>
</gene>
<feature type="transmembrane region" description="Helical" evidence="1">
    <location>
        <begin position="250"/>
        <end position="273"/>
    </location>
</feature>
<feature type="transmembrane region" description="Helical" evidence="1">
    <location>
        <begin position="95"/>
        <end position="116"/>
    </location>
</feature>
<feature type="transmembrane region" description="Helical" evidence="1">
    <location>
        <begin position="60"/>
        <end position="83"/>
    </location>
</feature>
<dbReference type="GeneID" id="62202890"/>
<keyword evidence="1" id="KW-0812">Transmembrane</keyword>
<organism evidence="2 3">
    <name type="scientific">Alternaria burnsii</name>
    <dbReference type="NCBI Taxonomy" id="1187904"/>
    <lineage>
        <taxon>Eukaryota</taxon>
        <taxon>Fungi</taxon>
        <taxon>Dikarya</taxon>
        <taxon>Ascomycota</taxon>
        <taxon>Pezizomycotina</taxon>
        <taxon>Dothideomycetes</taxon>
        <taxon>Pleosporomycetidae</taxon>
        <taxon>Pleosporales</taxon>
        <taxon>Pleosporineae</taxon>
        <taxon>Pleosporaceae</taxon>
        <taxon>Alternaria</taxon>
        <taxon>Alternaria sect. Alternaria</taxon>
    </lineage>
</organism>
<protein>
    <submittedName>
        <fullName evidence="2">Uncharacterized protein</fullName>
    </submittedName>
</protein>
<dbReference type="EMBL" id="JAAABM010000005">
    <property type="protein sequence ID" value="KAF7677806.1"/>
    <property type="molecule type" value="Genomic_DNA"/>
</dbReference>
<dbReference type="Proteomes" id="UP000596902">
    <property type="component" value="Unassembled WGS sequence"/>
</dbReference>
<proteinExistence type="predicted"/>
<comment type="caution">
    <text evidence="2">The sequence shown here is derived from an EMBL/GenBank/DDBJ whole genome shotgun (WGS) entry which is preliminary data.</text>
</comment>
<dbReference type="AlphaFoldDB" id="A0A8H7B622"/>
<keyword evidence="1" id="KW-0472">Membrane</keyword>
<feature type="transmembrane region" description="Helical" evidence="1">
    <location>
        <begin position="226"/>
        <end position="244"/>
    </location>
</feature>
<name>A0A8H7B622_9PLEO</name>
<accession>A0A8H7B622</accession>
<evidence type="ECO:0000313" key="3">
    <source>
        <dbReference type="Proteomes" id="UP000596902"/>
    </source>
</evidence>